<feature type="compositionally biased region" description="Basic and acidic residues" evidence="1">
    <location>
        <begin position="1"/>
        <end position="10"/>
    </location>
</feature>
<evidence type="ECO:0000256" key="1">
    <source>
        <dbReference type="SAM" id="MobiDB-lite"/>
    </source>
</evidence>
<dbReference type="Proteomes" id="UP000324106">
    <property type="component" value="Chromosome"/>
</dbReference>
<proteinExistence type="predicted"/>
<dbReference type="OrthoDB" id="4334023at2"/>
<dbReference type="RefSeq" id="WP_150264585.1">
    <property type="nucleotide sequence ID" value="NZ_CP029194.1"/>
</dbReference>
<feature type="region of interest" description="Disordered" evidence="1">
    <location>
        <begin position="1"/>
        <end position="24"/>
    </location>
</feature>
<evidence type="ECO:0000313" key="2">
    <source>
        <dbReference type="EMBL" id="QES18765.1"/>
    </source>
</evidence>
<protein>
    <submittedName>
        <fullName evidence="2">Uncharacterized protein</fullName>
    </submittedName>
</protein>
<feature type="compositionally biased region" description="Polar residues" evidence="1">
    <location>
        <begin position="13"/>
        <end position="24"/>
    </location>
</feature>
<sequence length="62" mass="6860">MRPDLERQVKDYQPTSIVNPPQYDTLQPVGDGPLTAHQLNELRNALDGAVALHAALPHSHDH</sequence>
<reference evidence="2 3" key="1">
    <citation type="submission" date="2018-05" db="EMBL/GenBank/DDBJ databases">
        <title>Streptomyces venezuelae.</title>
        <authorList>
            <person name="Kim W."/>
            <person name="Lee N."/>
            <person name="Cho B.-K."/>
        </authorList>
    </citation>
    <scope>NUCLEOTIDE SEQUENCE [LARGE SCALE GENOMIC DNA]</scope>
    <source>
        <strain evidence="2 3">ATCC 15068</strain>
    </source>
</reference>
<name>A0A5P2AKY1_STRVZ</name>
<dbReference type="EMBL" id="CP029194">
    <property type="protein sequence ID" value="QES18765.1"/>
    <property type="molecule type" value="Genomic_DNA"/>
</dbReference>
<gene>
    <name evidence="2" type="ORF">DEJ46_06425</name>
</gene>
<organism evidence="2 3">
    <name type="scientific">Streptomyces venezuelae</name>
    <dbReference type="NCBI Taxonomy" id="54571"/>
    <lineage>
        <taxon>Bacteria</taxon>
        <taxon>Bacillati</taxon>
        <taxon>Actinomycetota</taxon>
        <taxon>Actinomycetes</taxon>
        <taxon>Kitasatosporales</taxon>
        <taxon>Streptomycetaceae</taxon>
        <taxon>Streptomyces</taxon>
    </lineage>
</organism>
<dbReference type="AlphaFoldDB" id="A0A5P2AKY1"/>
<accession>A0A5P2AKY1</accession>
<evidence type="ECO:0000313" key="3">
    <source>
        <dbReference type="Proteomes" id="UP000324106"/>
    </source>
</evidence>